<dbReference type="OrthoDB" id="6502792at2759"/>
<proteinExistence type="predicted"/>
<sequence length="151" mass="16246">MQLTEDQLRKSRAVSVIDIHATKKLLSAATWTVVADGAAVSYCARSRVRDQAQPERRDDLHGVPPPCRGLMLVERDDEPPPALTKGERRALCSTFGALVVSLDAHIMGILHLQRTARKDRAARAAAASTAGLLRSAPCGLTPGSRRRPSGC</sequence>
<name>A0A9J6HCQ4_HAELO</name>
<evidence type="ECO:0000313" key="2">
    <source>
        <dbReference type="EMBL" id="KAH9384769.1"/>
    </source>
</evidence>
<reference evidence="2 3" key="1">
    <citation type="journal article" date="2020" name="Cell">
        <title>Large-Scale Comparative Analyses of Tick Genomes Elucidate Their Genetic Diversity and Vector Capacities.</title>
        <authorList>
            <consortium name="Tick Genome and Microbiome Consortium (TIGMIC)"/>
            <person name="Jia N."/>
            <person name="Wang J."/>
            <person name="Shi W."/>
            <person name="Du L."/>
            <person name="Sun Y."/>
            <person name="Zhan W."/>
            <person name="Jiang J.F."/>
            <person name="Wang Q."/>
            <person name="Zhang B."/>
            <person name="Ji P."/>
            <person name="Bell-Sakyi L."/>
            <person name="Cui X.M."/>
            <person name="Yuan T.T."/>
            <person name="Jiang B.G."/>
            <person name="Yang W.F."/>
            <person name="Lam T.T."/>
            <person name="Chang Q.C."/>
            <person name="Ding S.J."/>
            <person name="Wang X.J."/>
            <person name="Zhu J.G."/>
            <person name="Ruan X.D."/>
            <person name="Zhao L."/>
            <person name="Wei J.T."/>
            <person name="Ye R.Z."/>
            <person name="Que T.C."/>
            <person name="Du C.H."/>
            <person name="Zhou Y.H."/>
            <person name="Cheng J.X."/>
            <person name="Dai P.F."/>
            <person name="Guo W.B."/>
            <person name="Han X.H."/>
            <person name="Huang E.J."/>
            <person name="Li L.F."/>
            <person name="Wei W."/>
            <person name="Gao Y.C."/>
            <person name="Liu J.Z."/>
            <person name="Shao H.Z."/>
            <person name="Wang X."/>
            <person name="Wang C.C."/>
            <person name="Yang T.C."/>
            <person name="Huo Q.B."/>
            <person name="Li W."/>
            <person name="Chen H.Y."/>
            <person name="Chen S.E."/>
            <person name="Zhou L.G."/>
            <person name="Ni X.B."/>
            <person name="Tian J.H."/>
            <person name="Sheng Y."/>
            <person name="Liu T."/>
            <person name="Pan Y.S."/>
            <person name="Xia L.Y."/>
            <person name="Li J."/>
            <person name="Zhao F."/>
            <person name="Cao W.C."/>
        </authorList>
    </citation>
    <scope>NUCLEOTIDE SEQUENCE [LARGE SCALE GENOMIC DNA]</scope>
    <source>
        <strain evidence="2">HaeL-2018</strain>
    </source>
</reference>
<accession>A0A9J6HCQ4</accession>
<feature type="compositionally biased region" description="Basic and acidic residues" evidence="1">
    <location>
        <begin position="50"/>
        <end position="61"/>
    </location>
</feature>
<feature type="region of interest" description="Disordered" evidence="1">
    <location>
        <begin position="50"/>
        <end position="74"/>
    </location>
</feature>
<evidence type="ECO:0000313" key="3">
    <source>
        <dbReference type="Proteomes" id="UP000821853"/>
    </source>
</evidence>
<dbReference type="VEuPathDB" id="VectorBase:HLOH_043684"/>
<dbReference type="Proteomes" id="UP000821853">
    <property type="component" value="Unassembled WGS sequence"/>
</dbReference>
<organism evidence="2 3">
    <name type="scientific">Haemaphysalis longicornis</name>
    <name type="common">Bush tick</name>
    <dbReference type="NCBI Taxonomy" id="44386"/>
    <lineage>
        <taxon>Eukaryota</taxon>
        <taxon>Metazoa</taxon>
        <taxon>Ecdysozoa</taxon>
        <taxon>Arthropoda</taxon>
        <taxon>Chelicerata</taxon>
        <taxon>Arachnida</taxon>
        <taxon>Acari</taxon>
        <taxon>Parasitiformes</taxon>
        <taxon>Ixodida</taxon>
        <taxon>Ixodoidea</taxon>
        <taxon>Ixodidae</taxon>
        <taxon>Haemaphysalinae</taxon>
        <taxon>Haemaphysalis</taxon>
    </lineage>
</organism>
<gene>
    <name evidence="2" type="ORF">HPB48_026782</name>
</gene>
<keyword evidence="3" id="KW-1185">Reference proteome</keyword>
<comment type="caution">
    <text evidence="2">The sequence shown here is derived from an EMBL/GenBank/DDBJ whole genome shotgun (WGS) entry which is preliminary data.</text>
</comment>
<dbReference type="EMBL" id="JABSTR010003088">
    <property type="protein sequence ID" value="KAH9384769.1"/>
    <property type="molecule type" value="Genomic_DNA"/>
</dbReference>
<evidence type="ECO:0000256" key="1">
    <source>
        <dbReference type="SAM" id="MobiDB-lite"/>
    </source>
</evidence>
<protein>
    <submittedName>
        <fullName evidence="2">Uncharacterized protein</fullName>
    </submittedName>
</protein>
<dbReference type="AlphaFoldDB" id="A0A9J6HCQ4"/>